<evidence type="ECO:0000256" key="5">
    <source>
        <dbReference type="ARBA" id="ARBA00022833"/>
    </source>
</evidence>
<dbReference type="SUPFAM" id="SSF57667">
    <property type="entry name" value="beta-beta-alpha zinc fingers"/>
    <property type="match status" value="1"/>
</dbReference>
<feature type="region of interest" description="Disordered" evidence="8">
    <location>
        <begin position="209"/>
        <end position="235"/>
    </location>
</feature>
<evidence type="ECO:0000256" key="2">
    <source>
        <dbReference type="ARBA" id="ARBA00022723"/>
    </source>
</evidence>
<dbReference type="PANTHER" id="PTHR24388:SF104">
    <property type="entry name" value="AT-RICH BINDING PROTEIN-RELATED"/>
    <property type="match status" value="1"/>
</dbReference>
<comment type="subcellular location">
    <subcellularLocation>
        <location evidence="1">Nucleus</location>
    </subcellularLocation>
</comment>
<keyword evidence="5" id="KW-0862">Zinc</keyword>
<feature type="compositionally biased region" description="Basic and acidic residues" evidence="8">
    <location>
        <begin position="84"/>
        <end position="96"/>
    </location>
</feature>
<dbReference type="SMART" id="SM00355">
    <property type="entry name" value="ZnF_C2H2"/>
    <property type="match status" value="3"/>
</dbReference>
<dbReference type="EMBL" id="WIUZ02000008">
    <property type="protein sequence ID" value="KAF9784760.1"/>
    <property type="molecule type" value="Genomic_DNA"/>
</dbReference>
<keyword evidence="4 7" id="KW-0863">Zinc-finger</keyword>
<dbReference type="InterPro" id="IPR050527">
    <property type="entry name" value="Snail/Krueppel_Znf"/>
</dbReference>
<dbReference type="GO" id="GO:0000981">
    <property type="term" value="F:DNA-binding transcription factor activity, RNA polymerase II-specific"/>
    <property type="evidence" value="ECO:0007669"/>
    <property type="project" value="TreeGrafter"/>
</dbReference>
<dbReference type="OrthoDB" id="654211at2759"/>
<feature type="compositionally biased region" description="Polar residues" evidence="8">
    <location>
        <begin position="97"/>
        <end position="106"/>
    </location>
</feature>
<dbReference type="Pfam" id="PF00096">
    <property type="entry name" value="zf-C2H2"/>
    <property type="match status" value="2"/>
</dbReference>
<evidence type="ECO:0000256" key="7">
    <source>
        <dbReference type="PROSITE-ProRule" id="PRU00042"/>
    </source>
</evidence>
<evidence type="ECO:0000313" key="11">
    <source>
        <dbReference type="Proteomes" id="UP000736335"/>
    </source>
</evidence>
<dbReference type="PROSITE" id="PS00028">
    <property type="entry name" value="ZINC_FINGER_C2H2_1"/>
    <property type="match status" value="2"/>
</dbReference>
<dbReference type="GO" id="GO:0005634">
    <property type="term" value="C:nucleus"/>
    <property type="evidence" value="ECO:0007669"/>
    <property type="project" value="UniProtKB-SubCell"/>
</dbReference>
<evidence type="ECO:0000313" key="10">
    <source>
        <dbReference type="EMBL" id="KAF9784760.1"/>
    </source>
</evidence>
<dbReference type="InterPro" id="IPR036236">
    <property type="entry name" value="Znf_C2H2_sf"/>
</dbReference>
<organism evidence="10 11">
    <name type="scientific">Thelephora terrestris</name>
    <dbReference type="NCBI Taxonomy" id="56493"/>
    <lineage>
        <taxon>Eukaryota</taxon>
        <taxon>Fungi</taxon>
        <taxon>Dikarya</taxon>
        <taxon>Basidiomycota</taxon>
        <taxon>Agaricomycotina</taxon>
        <taxon>Agaricomycetes</taxon>
        <taxon>Thelephorales</taxon>
        <taxon>Thelephoraceae</taxon>
        <taxon>Thelephora</taxon>
    </lineage>
</organism>
<keyword evidence="11" id="KW-1185">Reference proteome</keyword>
<feature type="domain" description="C2H2-type" evidence="9">
    <location>
        <begin position="162"/>
        <end position="189"/>
    </location>
</feature>
<evidence type="ECO:0000256" key="8">
    <source>
        <dbReference type="SAM" id="MobiDB-lite"/>
    </source>
</evidence>
<evidence type="ECO:0000256" key="3">
    <source>
        <dbReference type="ARBA" id="ARBA00022737"/>
    </source>
</evidence>
<feature type="region of interest" description="Disordered" evidence="8">
    <location>
        <begin position="1"/>
        <end position="112"/>
    </location>
</feature>
<feature type="compositionally biased region" description="Basic and acidic residues" evidence="8">
    <location>
        <begin position="49"/>
        <end position="63"/>
    </location>
</feature>
<dbReference type="Proteomes" id="UP000736335">
    <property type="component" value="Unassembled WGS sequence"/>
</dbReference>
<dbReference type="GO" id="GO:0008270">
    <property type="term" value="F:zinc ion binding"/>
    <property type="evidence" value="ECO:0007669"/>
    <property type="project" value="UniProtKB-KW"/>
</dbReference>
<gene>
    <name evidence="10" type="ORF">BJ322DRAFT_868850</name>
</gene>
<dbReference type="PANTHER" id="PTHR24388">
    <property type="entry name" value="ZINC FINGER PROTEIN"/>
    <property type="match status" value="1"/>
</dbReference>
<accession>A0A9P6HFF2</accession>
<dbReference type="InterPro" id="IPR013087">
    <property type="entry name" value="Znf_C2H2_type"/>
</dbReference>
<evidence type="ECO:0000256" key="4">
    <source>
        <dbReference type="ARBA" id="ARBA00022771"/>
    </source>
</evidence>
<dbReference type="FunFam" id="3.30.160.60:FF:000145">
    <property type="entry name" value="Zinc finger protein 574"/>
    <property type="match status" value="1"/>
</dbReference>
<reference evidence="10" key="2">
    <citation type="submission" date="2020-11" db="EMBL/GenBank/DDBJ databases">
        <authorList>
            <consortium name="DOE Joint Genome Institute"/>
            <person name="Kuo A."/>
            <person name="Miyauchi S."/>
            <person name="Kiss E."/>
            <person name="Drula E."/>
            <person name="Kohler A."/>
            <person name="Sanchez-Garcia M."/>
            <person name="Andreopoulos B."/>
            <person name="Barry K.W."/>
            <person name="Bonito G."/>
            <person name="Buee M."/>
            <person name="Carver A."/>
            <person name="Chen C."/>
            <person name="Cichocki N."/>
            <person name="Clum A."/>
            <person name="Culley D."/>
            <person name="Crous P.W."/>
            <person name="Fauchery L."/>
            <person name="Girlanda M."/>
            <person name="Hayes R."/>
            <person name="Keri Z."/>
            <person name="Labutti K."/>
            <person name="Lipzen A."/>
            <person name="Lombard V."/>
            <person name="Magnuson J."/>
            <person name="Maillard F."/>
            <person name="Morin E."/>
            <person name="Murat C."/>
            <person name="Nolan M."/>
            <person name="Ohm R."/>
            <person name="Pangilinan J."/>
            <person name="Pereira M."/>
            <person name="Perotto S."/>
            <person name="Peter M."/>
            <person name="Riley R."/>
            <person name="Sitrit Y."/>
            <person name="Stielow B."/>
            <person name="Szollosi G."/>
            <person name="Zifcakova L."/>
            <person name="Stursova M."/>
            <person name="Spatafora J.W."/>
            <person name="Tedersoo L."/>
            <person name="Vaario L.-M."/>
            <person name="Yamada A."/>
            <person name="Yan M."/>
            <person name="Wang P."/>
            <person name="Xu J."/>
            <person name="Bruns T."/>
            <person name="Baldrian P."/>
            <person name="Vilgalys R."/>
            <person name="Henrissat B."/>
            <person name="Grigoriev I.V."/>
            <person name="Hibbett D."/>
            <person name="Nagy L.G."/>
            <person name="Martin F.M."/>
        </authorList>
    </citation>
    <scope>NUCLEOTIDE SEQUENCE</scope>
    <source>
        <strain evidence="10">UH-Tt-Lm1</strain>
    </source>
</reference>
<keyword evidence="2" id="KW-0479">Metal-binding</keyword>
<evidence type="ECO:0000259" key="9">
    <source>
        <dbReference type="PROSITE" id="PS50157"/>
    </source>
</evidence>
<reference evidence="10" key="1">
    <citation type="journal article" date="2020" name="Nat. Commun.">
        <title>Large-scale genome sequencing of mycorrhizal fungi provides insights into the early evolution of symbiotic traits.</title>
        <authorList>
            <person name="Miyauchi S."/>
            <person name="Kiss E."/>
            <person name="Kuo A."/>
            <person name="Drula E."/>
            <person name="Kohler A."/>
            <person name="Sanchez-Garcia M."/>
            <person name="Morin E."/>
            <person name="Andreopoulos B."/>
            <person name="Barry K.W."/>
            <person name="Bonito G."/>
            <person name="Buee M."/>
            <person name="Carver A."/>
            <person name="Chen C."/>
            <person name="Cichocki N."/>
            <person name="Clum A."/>
            <person name="Culley D."/>
            <person name="Crous P.W."/>
            <person name="Fauchery L."/>
            <person name="Girlanda M."/>
            <person name="Hayes R.D."/>
            <person name="Keri Z."/>
            <person name="LaButti K."/>
            <person name="Lipzen A."/>
            <person name="Lombard V."/>
            <person name="Magnuson J."/>
            <person name="Maillard F."/>
            <person name="Murat C."/>
            <person name="Nolan M."/>
            <person name="Ohm R.A."/>
            <person name="Pangilinan J."/>
            <person name="Pereira M.F."/>
            <person name="Perotto S."/>
            <person name="Peter M."/>
            <person name="Pfister S."/>
            <person name="Riley R."/>
            <person name="Sitrit Y."/>
            <person name="Stielow J.B."/>
            <person name="Szollosi G."/>
            <person name="Zifcakova L."/>
            <person name="Stursova M."/>
            <person name="Spatafora J.W."/>
            <person name="Tedersoo L."/>
            <person name="Vaario L.M."/>
            <person name="Yamada A."/>
            <person name="Yan M."/>
            <person name="Wang P."/>
            <person name="Xu J."/>
            <person name="Bruns T."/>
            <person name="Baldrian P."/>
            <person name="Vilgalys R."/>
            <person name="Dunand C."/>
            <person name="Henrissat B."/>
            <person name="Grigoriev I.V."/>
            <person name="Hibbett D."/>
            <person name="Nagy L.G."/>
            <person name="Martin F.M."/>
        </authorList>
    </citation>
    <scope>NUCLEOTIDE SEQUENCE</scope>
    <source>
        <strain evidence="10">UH-Tt-Lm1</strain>
    </source>
</reference>
<protein>
    <recommendedName>
        <fullName evidence="9">C2H2-type domain-containing protein</fullName>
    </recommendedName>
</protein>
<keyword evidence="3" id="KW-0677">Repeat</keyword>
<dbReference type="PROSITE" id="PS50157">
    <property type="entry name" value="ZINC_FINGER_C2H2_2"/>
    <property type="match status" value="2"/>
</dbReference>
<keyword evidence="6" id="KW-0539">Nucleus</keyword>
<feature type="domain" description="C2H2-type" evidence="9">
    <location>
        <begin position="190"/>
        <end position="218"/>
    </location>
</feature>
<proteinExistence type="predicted"/>
<dbReference type="Gene3D" id="3.30.160.60">
    <property type="entry name" value="Classic Zinc Finger"/>
    <property type="match status" value="2"/>
</dbReference>
<feature type="compositionally biased region" description="Low complexity" evidence="8">
    <location>
        <begin position="68"/>
        <end position="81"/>
    </location>
</feature>
<sequence>MSLNTDHLLVAYKPPPKTLRPSASEVYLRHPLQRSDSSPAPTPGLPNSEPERRSTVPRYEARGGTRRSSPSYASSSSDFLSVTSHDDDERSVEKSSPEPSAPTSGATAEANPWDQYVEKLGVSKYQCTYVAAGEREPCGQRGDKRHLVTRHIKAVHLRIRPFKCTYCERSFPSNSGLETHINTHTGETPYVCPFCQRGFADRAGLHRHKVKEHDYQPRSRRSQPVFMPPEIHPHG</sequence>
<evidence type="ECO:0000256" key="1">
    <source>
        <dbReference type="ARBA" id="ARBA00004123"/>
    </source>
</evidence>
<evidence type="ECO:0000256" key="6">
    <source>
        <dbReference type="ARBA" id="ARBA00023242"/>
    </source>
</evidence>
<dbReference type="GO" id="GO:0000978">
    <property type="term" value="F:RNA polymerase II cis-regulatory region sequence-specific DNA binding"/>
    <property type="evidence" value="ECO:0007669"/>
    <property type="project" value="TreeGrafter"/>
</dbReference>
<comment type="caution">
    <text evidence="10">The sequence shown here is derived from an EMBL/GenBank/DDBJ whole genome shotgun (WGS) entry which is preliminary data.</text>
</comment>
<dbReference type="AlphaFoldDB" id="A0A9P6HFF2"/>
<name>A0A9P6HFF2_9AGAM</name>